<gene>
    <name evidence="6" type="ORF">BCR33DRAFT_713564</name>
</gene>
<keyword evidence="7" id="KW-1185">Reference proteome</keyword>
<keyword evidence="3" id="KW-0862">Zinc</keyword>
<dbReference type="Gene3D" id="6.10.140.2220">
    <property type="match status" value="1"/>
</dbReference>
<feature type="domain" description="MYND-type" evidence="5">
    <location>
        <begin position="502"/>
        <end position="544"/>
    </location>
</feature>
<name>A0A1Y2CSD7_9FUNG</name>
<evidence type="ECO:0000256" key="3">
    <source>
        <dbReference type="ARBA" id="ARBA00022833"/>
    </source>
</evidence>
<accession>A0A1Y2CSD7</accession>
<dbReference type="GO" id="GO:0008270">
    <property type="term" value="F:zinc ion binding"/>
    <property type="evidence" value="ECO:0007669"/>
    <property type="project" value="UniProtKB-KW"/>
</dbReference>
<evidence type="ECO:0000259" key="5">
    <source>
        <dbReference type="PROSITE" id="PS50865"/>
    </source>
</evidence>
<dbReference type="PROSITE" id="PS50865">
    <property type="entry name" value="ZF_MYND_2"/>
    <property type="match status" value="1"/>
</dbReference>
<dbReference type="OrthoDB" id="407198at2759"/>
<keyword evidence="2 4" id="KW-0863">Zinc-finger</keyword>
<dbReference type="Pfam" id="PF01753">
    <property type="entry name" value="zf-MYND"/>
    <property type="match status" value="1"/>
</dbReference>
<keyword evidence="1" id="KW-0479">Metal-binding</keyword>
<protein>
    <recommendedName>
        <fullName evidence="5">MYND-type domain-containing protein</fullName>
    </recommendedName>
</protein>
<dbReference type="SUPFAM" id="SSF144232">
    <property type="entry name" value="HIT/MYND zinc finger-like"/>
    <property type="match status" value="1"/>
</dbReference>
<evidence type="ECO:0000256" key="4">
    <source>
        <dbReference type="PROSITE-ProRule" id="PRU00134"/>
    </source>
</evidence>
<dbReference type="Proteomes" id="UP000193642">
    <property type="component" value="Unassembled WGS sequence"/>
</dbReference>
<reference evidence="6 7" key="1">
    <citation type="submission" date="2016-07" db="EMBL/GenBank/DDBJ databases">
        <title>Pervasive Adenine N6-methylation of Active Genes in Fungi.</title>
        <authorList>
            <consortium name="DOE Joint Genome Institute"/>
            <person name="Mondo S.J."/>
            <person name="Dannebaum R.O."/>
            <person name="Kuo R.C."/>
            <person name="Labutti K."/>
            <person name="Haridas S."/>
            <person name="Kuo A."/>
            <person name="Salamov A."/>
            <person name="Ahrendt S.R."/>
            <person name="Lipzen A."/>
            <person name="Sullivan W."/>
            <person name="Andreopoulos W.B."/>
            <person name="Clum A."/>
            <person name="Lindquist E."/>
            <person name="Daum C."/>
            <person name="Ramamoorthy G.K."/>
            <person name="Gryganskyi A."/>
            <person name="Culley D."/>
            <person name="Magnuson J.K."/>
            <person name="James T.Y."/>
            <person name="O'Malley M.A."/>
            <person name="Stajich J.E."/>
            <person name="Spatafora J.W."/>
            <person name="Visel A."/>
            <person name="Grigoriev I.V."/>
        </authorList>
    </citation>
    <scope>NUCLEOTIDE SEQUENCE [LARGE SCALE GENOMIC DNA]</scope>
    <source>
        <strain evidence="6 7">JEL800</strain>
    </source>
</reference>
<organism evidence="6 7">
    <name type="scientific">Rhizoclosmatium globosum</name>
    <dbReference type="NCBI Taxonomy" id="329046"/>
    <lineage>
        <taxon>Eukaryota</taxon>
        <taxon>Fungi</taxon>
        <taxon>Fungi incertae sedis</taxon>
        <taxon>Chytridiomycota</taxon>
        <taxon>Chytridiomycota incertae sedis</taxon>
        <taxon>Chytridiomycetes</taxon>
        <taxon>Chytridiales</taxon>
        <taxon>Chytriomycetaceae</taxon>
        <taxon>Rhizoclosmatium</taxon>
    </lineage>
</organism>
<proteinExistence type="predicted"/>
<evidence type="ECO:0000313" key="7">
    <source>
        <dbReference type="Proteomes" id="UP000193642"/>
    </source>
</evidence>
<sequence>MEGQKRRVRLELRDTTRQLTDMIVWIDPITNLCNGLQGGCVVEGRVNQSPLLYLVMSGVSHMTFVSDVLAAELNLECHPFVNILDPAGFTALSCPDVSKAKVVRQITVTLGTTSVTFGPILVLPGESPDKTRHVQLGADFIRLVDGTTYTNHGGMLHKTTSEMKQTIESEKEGKETLILFSSNPSSSQSVPVFRYRDGCPIASTVCPPNAVLFMCLNCNRGFWTAGDACCSIPCSYAVQGRWEGMLKTFEPKIIRGLASTPPEKIISGIPTDGNGATSKVMPLEKGKKAYMVKISKYLLSTCMSDAVSDGIISFLSPTEGSCAVNISVNNRNEIAYLSNLSDVSFISLQLANELGLNLTPLKKSTGFRTPSSVEDKLSTARTVTISIVDDFGKSESVTFGPVIVLEKAHRRLQLGKDFLVAADACIYVNACFGLVKFVSADGNVEERYKRGGSVISRATGAEKLRIRQSSKSPIDARIFHVKENNVYMGLIFAPENQPPSECSVCKISFWGLSNCKACLTAGTKVVYCSHECQRTDWPRHKKVCAKYAAVGES</sequence>
<evidence type="ECO:0000256" key="1">
    <source>
        <dbReference type="ARBA" id="ARBA00022723"/>
    </source>
</evidence>
<dbReference type="AlphaFoldDB" id="A0A1Y2CSD7"/>
<dbReference type="EMBL" id="MCGO01000008">
    <property type="protein sequence ID" value="ORY49970.1"/>
    <property type="molecule type" value="Genomic_DNA"/>
</dbReference>
<dbReference type="InterPro" id="IPR002893">
    <property type="entry name" value="Znf_MYND"/>
</dbReference>
<evidence type="ECO:0000256" key="2">
    <source>
        <dbReference type="ARBA" id="ARBA00022771"/>
    </source>
</evidence>
<comment type="caution">
    <text evidence="6">The sequence shown here is derived from an EMBL/GenBank/DDBJ whole genome shotgun (WGS) entry which is preliminary data.</text>
</comment>
<evidence type="ECO:0000313" key="6">
    <source>
        <dbReference type="EMBL" id="ORY49970.1"/>
    </source>
</evidence>